<keyword evidence="3" id="KW-1185">Reference proteome</keyword>
<feature type="region of interest" description="Disordered" evidence="1">
    <location>
        <begin position="156"/>
        <end position="178"/>
    </location>
</feature>
<dbReference type="AlphaFoldDB" id="A0AAD6XG63"/>
<evidence type="ECO:0000313" key="3">
    <source>
        <dbReference type="Proteomes" id="UP001222325"/>
    </source>
</evidence>
<gene>
    <name evidence="2" type="ORF">B0H15DRAFT_807242</name>
</gene>
<evidence type="ECO:0000313" key="2">
    <source>
        <dbReference type="EMBL" id="KAJ7069080.1"/>
    </source>
</evidence>
<comment type="caution">
    <text evidence="2">The sequence shown here is derived from an EMBL/GenBank/DDBJ whole genome shotgun (WGS) entry which is preliminary data.</text>
</comment>
<name>A0AAD6XG63_9AGAR</name>
<feature type="compositionally biased region" description="Basic and acidic residues" evidence="1">
    <location>
        <begin position="310"/>
        <end position="322"/>
    </location>
</feature>
<evidence type="ECO:0000256" key="1">
    <source>
        <dbReference type="SAM" id="MobiDB-lite"/>
    </source>
</evidence>
<sequence>MDQLIPDYGKDEDFYYRSSHSPALRGTVKTIMDEILTSTNHSIDDHSRDISTLTDGLFNLSEEQTNSTTICRRGALWDSRTGHPSAKDMYKESDSEHECSHHGPQLFLRYHNHPTHEEGCMTEDPVQVESMDLREPLTCSRAETMAGVNIPLDEQEEVRKDTEVSNTPAEVTSGGDAACYPGSIMHKHWRRSQSRTRYTDLTQEDADRSPADLHSGLEGDASKKHSPKTWAQELKDHDISFDADNSDNLSVMDGMDNSPIAVYTRQCEEEFRGHKAENEGSYSDNDNLDSPLVTSEKLDFRSKPERGIIEAAEHKDHSRESQDTSDGTVRLNPELGDLKDFSADAPGTTETSSEAKLPRIDLPSHSPSVQRCFPTQRHPYWCMCSRGIISVYV</sequence>
<dbReference type="Proteomes" id="UP001222325">
    <property type="component" value="Unassembled WGS sequence"/>
</dbReference>
<dbReference type="EMBL" id="JARJCN010000137">
    <property type="protein sequence ID" value="KAJ7069080.1"/>
    <property type="molecule type" value="Genomic_DNA"/>
</dbReference>
<feature type="compositionally biased region" description="Basic and acidic residues" evidence="1">
    <location>
        <begin position="205"/>
        <end position="223"/>
    </location>
</feature>
<proteinExistence type="predicted"/>
<feature type="region of interest" description="Disordered" evidence="1">
    <location>
        <begin position="271"/>
        <end position="297"/>
    </location>
</feature>
<protein>
    <submittedName>
        <fullName evidence="2">Uncharacterized protein</fullName>
    </submittedName>
</protein>
<reference evidence="2" key="1">
    <citation type="submission" date="2023-03" db="EMBL/GenBank/DDBJ databases">
        <title>Massive genome expansion in bonnet fungi (Mycena s.s.) driven by repeated elements and novel gene families across ecological guilds.</title>
        <authorList>
            <consortium name="Lawrence Berkeley National Laboratory"/>
            <person name="Harder C.B."/>
            <person name="Miyauchi S."/>
            <person name="Viragh M."/>
            <person name="Kuo A."/>
            <person name="Thoen E."/>
            <person name="Andreopoulos B."/>
            <person name="Lu D."/>
            <person name="Skrede I."/>
            <person name="Drula E."/>
            <person name="Henrissat B."/>
            <person name="Morin E."/>
            <person name="Kohler A."/>
            <person name="Barry K."/>
            <person name="LaButti K."/>
            <person name="Morin E."/>
            <person name="Salamov A."/>
            <person name="Lipzen A."/>
            <person name="Mereny Z."/>
            <person name="Hegedus B."/>
            <person name="Baldrian P."/>
            <person name="Stursova M."/>
            <person name="Weitz H."/>
            <person name="Taylor A."/>
            <person name="Grigoriev I.V."/>
            <person name="Nagy L.G."/>
            <person name="Martin F."/>
            <person name="Kauserud H."/>
        </authorList>
    </citation>
    <scope>NUCLEOTIDE SEQUENCE</scope>
    <source>
        <strain evidence="2">CBHHK173m</strain>
    </source>
</reference>
<organism evidence="2 3">
    <name type="scientific">Mycena belliarum</name>
    <dbReference type="NCBI Taxonomy" id="1033014"/>
    <lineage>
        <taxon>Eukaryota</taxon>
        <taxon>Fungi</taxon>
        <taxon>Dikarya</taxon>
        <taxon>Basidiomycota</taxon>
        <taxon>Agaricomycotina</taxon>
        <taxon>Agaricomycetes</taxon>
        <taxon>Agaricomycetidae</taxon>
        <taxon>Agaricales</taxon>
        <taxon>Marasmiineae</taxon>
        <taxon>Mycenaceae</taxon>
        <taxon>Mycena</taxon>
    </lineage>
</organism>
<accession>A0AAD6XG63</accession>
<feature type="region of interest" description="Disordered" evidence="1">
    <location>
        <begin position="190"/>
        <end position="229"/>
    </location>
</feature>
<feature type="region of interest" description="Disordered" evidence="1">
    <location>
        <begin position="310"/>
        <end position="362"/>
    </location>
</feature>